<dbReference type="NCBIfam" id="TIGR01216">
    <property type="entry name" value="ATP_synt_epsi"/>
    <property type="match status" value="1"/>
</dbReference>
<geneLocation type="plastid" evidence="11"/>
<evidence type="ECO:0000313" key="11">
    <source>
        <dbReference type="EMBL" id="QAA11309.1"/>
    </source>
</evidence>
<dbReference type="Gene3D" id="2.60.15.10">
    <property type="entry name" value="F0F1 ATP synthase delta/epsilon subunit, N-terminal"/>
    <property type="match status" value="1"/>
</dbReference>
<feature type="coiled-coil region" evidence="9">
    <location>
        <begin position="84"/>
        <end position="118"/>
    </location>
</feature>
<sequence>MLITTNLFATNRTIANWKVKEVVLPTTTGELGILPNHTRLLTALDIGVLRVKADNNWIPIVILDGIAEIKDNNLKIIVRQVEELSDITIDVDQAKKELDQVIQALAKSTKQNEKLLNTINLKRALARYQALTFDQSNRNN</sequence>
<keyword evidence="11" id="KW-0934">Plastid</keyword>
<dbReference type="HAMAP" id="MF_00530">
    <property type="entry name" value="ATP_synth_epsil_bac"/>
    <property type="match status" value="1"/>
</dbReference>
<gene>
    <name evidence="11" type="primary">atpE</name>
</gene>
<evidence type="ECO:0000256" key="9">
    <source>
        <dbReference type="SAM" id="Coils"/>
    </source>
</evidence>
<dbReference type="GO" id="GO:0046933">
    <property type="term" value="F:proton-transporting ATP synthase activity, rotational mechanism"/>
    <property type="evidence" value="ECO:0007669"/>
    <property type="project" value="InterPro"/>
</dbReference>
<evidence type="ECO:0000256" key="8">
    <source>
        <dbReference type="ARBA" id="ARBA00023310"/>
    </source>
</evidence>
<comment type="subcellular location">
    <subcellularLocation>
        <location evidence="1">Membrane</location>
        <topology evidence="1">Peripheral membrane protein</topology>
    </subcellularLocation>
</comment>
<evidence type="ECO:0000256" key="7">
    <source>
        <dbReference type="ARBA" id="ARBA00023196"/>
    </source>
</evidence>
<reference evidence="11" key="1">
    <citation type="journal article" date="2019" name="Genome Biol. Evol.">
        <title>Plastid Genomes and Proteins Illuminate the Evolution of Eustigmatophyte Algae and Their Bacterial Endosymbionts.</title>
        <authorList>
            <person name="Sevcikova T."/>
            <person name="Yurchenko T."/>
            <person name="Fawley K.P."/>
            <person name="Amaral R."/>
            <person name="Strnad H."/>
            <person name="Santos L.M."/>
            <person name="Fawley M.W."/>
            <person name="Elias M."/>
        </authorList>
    </citation>
    <scope>NUCLEOTIDE SEQUENCE</scope>
    <source>
        <strain evidence="11">ACOI 456</strain>
    </source>
</reference>
<dbReference type="GO" id="GO:0045259">
    <property type="term" value="C:proton-transporting ATP synthase complex"/>
    <property type="evidence" value="ECO:0007669"/>
    <property type="project" value="UniProtKB-KW"/>
</dbReference>
<dbReference type="GeneID" id="38947342"/>
<dbReference type="InterPro" id="IPR020546">
    <property type="entry name" value="ATP_synth_F1_dsu/esu_N"/>
</dbReference>
<keyword evidence="4" id="KW-0406">Ion transport</keyword>
<evidence type="ECO:0000256" key="4">
    <source>
        <dbReference type="ARBA" id="ARBA00023065"/>
    </source>
</evidence>
<evidence type="ECO:0000259" key="10">
    <source>
        <dbReference type="Pfam" id="PF02823"/>
    </source>
</evidence>
<keyword evidence="5" id="KW-0793">Thylakoid</keyword>
<evidence type="ECO:0000256" key="3">
    <source>
        <dbReference type="ARBA" id="ARBA00022448"/>
    </source>
</evidence>
<evidence type="ECO:0000256" key="2">
    <source>
        <dbReference type="ARBA" id="ARBA00005712"/>
    </source>
</evidence>
<name>A0A3R5QMC3_9STRA</name>
<dbReference type="PANTHER" id="PTHR13822">
    <property type="entry name" value="ATP SYNTHASE DELTA/EPSILON CHAIN"/>
    <property type="match status" value="1"/>
</dbReference>
<dbReference type="PANTHER" id="PTHR13822:SF10">
    <property type="entry name" value="ATP SYNTHASE EPSILON CHAIN, CHLOROPLASTIC"/>
    <property type="match status" value="1"/>
</dbReference>
<dbReference type="CDD" id="cd12152">
    <property type="entry name" value="F1-ATPase_delta"/>
    <property type="match status" value="1"/>
</dbReference>
<protein>
    <submittedName>
        <fullName evidence="11">ATP synthase CF1 subunit epsilon</fullName>
    </submittedName>
</protein>
<keyword evidence="8" id="KW-0066">ATP synthesis</keyword>
<dbReference type="Pfam" id="PF02823">
    <property type="entry name" value="ATP-synt_DE_N"/>
    <property type="match status" value="1"/>
</dbReference>
<proteinExistence type="inferred from homology"/>
<dbReference type="RefSeq" id="YP_009550379.1">
    <property type="nucleotide sequence ID" value="NC_040294.1"/>
</dbReference>
<dbReference type="SUPFAM" id="SSF51344">
    <property type="entry name" value="Epsilon subunit of F1F0-ATP synthase N-terminal domain"/>
    <property type="match status" value="1"/>
</dbReference>
<evidence type="ECO:0000256" key="1">
    <source>
        <dbReference type="ARBA" id="ARBA00004170"/>
    </source>
</evidence>
<feature type="domain" description="ATP synthase F1 complex delta/epsilon subunit N-terminal" evidence="10">
    <location>
        <begin position="7"/>
        <end position="80"/>
    </location>
</feature>
<keyword evidence="7" id="KW-0139">CF(1)</keyword>
<keyword evidence="9" id="KW-0175">Coiled coil</keyword>
<organism evidence="11">
    <name type="scientific">Characiopsis acuta</name>
    <dbReference type="NCBI Taxonomy" id="2040456"/>
    <lineage>
        <taxon>Eukaryota</taxon>
        <taxon>Sar</taxon>
        <taxon>Stramenopiles</taxon>
        <taxon>Ochrophyta</taxon>
        <taxon>Eustigmatophyceae</taxon>
        <taxon>Eustigmatales</taxon>
        <taxon>Chlorobotryaceae</taxon>
        <taxon>Characiopsis</taxon>
    </lineage>
</organism>
<evidence type="ECO:0000256" key="6">
    <source>
        <dbReference type="ARBA" id="ARBA00023136"/>
    </source>
</evidence>
<keyword evidence="6" id="KW-0472">Membrane</keyword>
<dbReference type="EMBL" id="MK281452">
    <property type="protein sequence ID" value="QAA11309.1"/>
    <property type="molecule type" value="Genomic_DNA"/>
</dbReference>
<keyword evidence="3" id="KW-0813">Transport</keyword>
<dbReference type="InterPro" id="IPR001469">
    <property type="entry name" value="ATP_synth_F1_dsu/esu"/>
</dbReference>
<accession>A0A3R5QMC3</accession>
<dbReference type="AlphaFoldDB" id="A0A3R5QMC3"/>
<dbReference type="InterPro" id="IPR036771">
    <property type="entry name" value="ATPsynth_dsu/esu_N"/>
</dbReference>
<comment type="similarity">
    <text evidence="2">Belongs to the ATPase epsilon chain family.</text>
</comment>
<evidence type="ECO:0000256" key="5">
    <source>
        <dbReference type="ARBA" id="ARBA00023078"/>
    </source>
</evidence>